<dbReference type="PANTHER" id="PTHR22726">
    <property type="entry name" value="METALLOENDOPEPTIDASE OMA1"/>
    <property type="match status" value="1"/>
</dbReference>
<sequence>MAFMNFLQKRWSISLTQKQVHICDSFTFFTFLKRRFPRSIEPLTPSHNRDFWSSTRDYQHFKNRGAGGWLNGRMPWILGGSVAVFGGYYIACLETIPYTGRRHSIMFVSRQQEQAMGKVVFEMQREEARQNHTLLPENHHYCKLVKSVGMRVAQVASSEDPGFAANLQHMKGLHWDFAVIQSPVPNAFVVPGGKVVVYTGLLNLLGTEDELAAVLAHETAHVLARHHAERMSTMNLISLARLLFYALLGLSVPQSALFLGVFLPYSSLLTVIESCQTTLRMEVASTSCRLAEHEADAIGLRLMARACHNPEACLSMLNKLGEKEHQMEGGGPKLPAFFRTHPLTSDRVQRVKKEMKEVLRMYDINCSSRRDSLLLSVPRAWHQTHA</sequence>
<evidence type="ECO:0000259" key="8">
    <source>
        <dbReference type="Pfam" id="PF01435"/>
    </source>
</evidence>
<dbReference type="InterPro" id="IPR001915">
    <property type="entry name" value="Peptidase_M48"/>
</dbReference>
<dbReference type="AlphaFoldDB" id="A0A250XP86"/>
<name>A0A250XP86_9CHLO</name>
<dbReference type="Proteomes" id="UP000232323">
    <property type="component" value="Unassembled WGS sequence"/>
</dbReference>
<evidence type="ECO:0000256" key="7">
    <source>
        <dbReference type="SAM" id="Phobius"/>
    </source>
</evidence>
<protein>
    <recommendedName>
        <fullName evidence="8">Peptidase M48 domain-containing protein</fullName>
    </recommendedName>
</protein>
<comment type="cofactor">
    <cofactor evidence="6">
        <name>Zn(2+)</name>
        <dbReference type="ChEBI" id="CHEBI:29105"/>
    </cofactor>
    <text evidence="6">Binds 1 zinc ion per subunit.</text>
</comment>
<keyword evidence="7" id="KW-0812">Transmembrane</keyword>
<organism evidence="9 10">
    <name type="scientific">Chlamydomonas eustigma</name>
    <dbReference type="NCBI Taxonomy" id="1157962"/>
    <lineage>
        <taxon>Eukaryota</taxon>
        <taxon>Viridiplantae</taxon>
        <taxon>Chlorophyta</taxon>
        <taxon>core chlorophytes</taxon>
        <taxon>Chlorophyceae</taxon>
        <taxon>CS clade</taxon>
        <taxon>Chlamydomonadales</taxon>
        <taxon>Chlamydomonadaceae</taxon>
        <taxon>Chlamydomonas</taxon>
    </lineage>
</organism>
<dbReference type="EMBL" id="BEGY01000138">
    <property type="protein sequence ID" value="GAX84856.1"/>
    <property type="molecule type" value="Genomic_DNA"/>
</dbReference>
<dbReference type="Pfam" id="PF01435">
    <property type="entry name" value="Peptidase_M48"/>
    <property type="match status" value="1"/>
</dbReference>
<keyword evidence="5 6" id="KW-0482">Metalloprotease</keyword>
<dbReference type="CDD" id="cd07331">
    <property type="entry name" value="M48C_Oma1_like"/>
    <property type="match status" value="1"/>
</dbReference>
<dbReference type="GO" id="GO:0051603">
    <property type="term" value="P:proteolysis involved in protein catabolic process"/>
    <property type="evidence" value="ECO:0007669"/>
    <property type="project" value="TreeGrafter"/>
</dbReference>
<comment type="caution">
    <text evidence="9">The sequence shown here is derived from an EMBL/GenBank/DDBJ whole genome shotgun (WGS) entry which is preliminary data.</text>
</comment>
<dbReference type="OrthoDB" id="7464992at2759"/>
<keyword evidence="3 6" id="KW-0378">Hydrolase</keyword>
<gene>
    <name evidence="9" type="ORF">CEUSTIGMA_g12277.t1</name>
</gene>
<dbReference type="GO" id="GO:0016020">
    <property type="term" value="C:membrane"/>
    <property type="evidence" value="ECO:0007669"/>
    <property type="project" value="TreeGrafter"/>
</dbReference>
<evidence type="ECO:0000256" key="4">
    <source>
        <dbReference type="ARBA" id="ARBA00022833"/>
    </source>
</evidence>
<evidence type="ECO:0000256" key="5">
    <source>
        <dbReference type="ARBA" id="ARBA00023049"/>
    </source>
</evidence>
<evidence type="ECO:0000313" key="9">
    <source>
        <dbReference type="EMBL" id="GAX84856.1"/>
    </source>
</evidence>
<accession>A0A250XP86</accession>
<evidence type="ECO:0000313" key="10">
    <source>
        <dbReference type="Proteomes" id="UP000232323"/>
    </source>
</evidence>
<reference evidence="9 10" key="1">
    <citation type="submission" date="2017-08" db="EMBL/GenBank/DDBJ databases">
        <title>Acidophilic green algal genome provides insights into adaptation to an acidic environment.</title>
        <authorList>
            <person name="Hirooka S."/>
            <person name="Hirose Y."/>
            <person name="Kanesaki Y."/>
            <person name="Higuchi S."/>
            <person name="Fujiwara T."/>
            <person name="Onuma R."/>
            <person name="Era A."/>
            <person name="Ohbayashi R."/>
            <person name="Uzuka A."/>
            <person name="Nozaki H."/>
            <person name="Yoshikawa H."/>
            <person name="Miyagishima S.Y."/>
        </authorList>
    </citation>
    <scope>NUCLEOTIDE SEQUENCE [LARGE SCALE GENOMIC DNA]</scope>
    <source>
        <strain evidence="9 10">NIES-2499</strain>
    </source>
</reference>
<evidence type="ECO:0000256" key="2">
    <source>
        <dbReference type="ARBA" id="ARBA00022723"/>
    </source>
</evidence>
<evidence type="ECO:0000256" key="3">
    <source>
        <dbReference type="ARBA" id="ARBA00022801"/>
    </source>
</evidence>
<keyword evidence="7" id="KW-1133">Transmembrane helix</keyword>
<keyword evidence="1 6" id="KW-0645">Protease</keyword>
<keyword evidence="10" id="KW-1185">Reference proteome</keyword>
<feature type="transmembrane region" description="Helical" evidence="7">
    <location>
        <begin position="242"/>
        <end position="265"/>
    </location>
</feature>
<comment type="similarity">
    <text evidence="6">Belongs to the peptidase M48 family.</text>
</comment>
<dbReference type="InterPro" id="IPR051156">
    <property type="entry name" value="Mito/Outer_Membr_Metalloprot"/>
</dbReference>
<evidence type="ECO:0000256" key="6">
    <source>
        <dbReference type="RuleBase" id="RU003983"/>
    </source>
</evidence>
<dbReference type="GO" id="GO:0004222">
    <property type="term" value="F:metalloendopeptidase activity"/>
    <property type="evidence" value="ECO:0007669"/>
    <property type="project" value="InterPro"/>
</dbReference>
<feature type="domain" description="Peptidase M48" evidence="8">
    <location>
        <begin position="168"/>
        <end position="354"/>
    </location>
</feature>
<proteinExistence type="inferred from homology"/>
<dbReference type="Gene3D" id="3.30.2010.10">
    <property type="entry name" value="Metalloproteases ('zincins'), catalytic domain"/>
    <property type="match status" value="1"/>
</dbReference>
<dbReference type="GO" id="GO:0046872">
    <property type="term" value="F:metal ion binding"/>
    <property type="evidence" value="ECO:0007669"/>
    <property type="project" value="UniProtKB-KW"/>
</dbReference>
<dbReference type="PANTHER" id="PTHR22726:SF1">
    <property type="entry name" value="METALLOENDOPEPTIDASE OMA1, MITOCHONDRIAL"/>
    <property type="match status" value="1"/>
</dbReference>
<keyword evidence="4 6" id="KW-0862">Zinc</keyword>
<dbReference type="STRING" id="1157962.A0A250XP86"/>
<feature type="transmembrane region" description="Helical" evidence="7">
    <location>
        <begin position="76"/>
        <end position="96"/>
    </location>
</feature>
<evidence type="ECO:0000256" key="1">
    <source>
        <dbReference type="ARBA" id="ARBA00022670"/>
    </source>
</evidence>
<keyword evidence="2" id="KW-0479">Metal-binding</keyword>
<keyword evidence="7" id="KW-0472">Membrane</keyword>